<dbReference type="EC" id="2.5.1.87" evidence="5"/>
<keyword evidence="8" id="KW-0256">Endoplasmic reticulum</keyword>
<dbReference type="Gene3D" id="2.130.10.10">
    <property type="entry name" value="YVTN repeat-like/Quinoprotein amine dehydrogenase"/>
    <property type="match status" value="1"/>
</dbReference>
<keyword evidence="9" id="KW-0460">Magnesium</keyword>
<dbReference type="OrthoDB" id="19639at2759"/>
<comment type="subcellular location">
    <subcellularLocation>
        <location evidence="2">Endoplasmic reticulum membrane</location>
    </subcellularLocation>
</comment>
<protein>
    <recommendedName>
        <fullName evidence="5">ditrans,polycis-polyprenyl diphosphate synthase [(2E,6E)-farnesyldiphosphate specific]</fullName>
        <ecNumber evidence="5">2.5.1.87</ecNumber>
    </recommendedName>
</protein>
<dbReference type="GO" id="GO:1904423">
    <property type="term" value="C:dehydrodolichyl diphosphate synthase complex"/>
    <property type="evidence" value="ECO:0007669"/>
    <property type="project" value="InterPro"/>
</dbReference>
<evidence type="ECO:0000256" key="13">
    <source>
        <dbReference type="SAM" id="MobiDB-lite"/>
    </source>
</evidence>
<keyword evidence="7" id="KW-0812">Transmembrane</keyword>
<accession>A0A507BV27</accession>
<dbReference type="Gene3D" id="3.40.1180.10">
    <property type="entry name" value="Decaprenyl diphosphate synthase-like"/>
    <property type="match status" value="1"/>
</dbReference>
<dbReference type="SUPFAM" id="SSF64005">
    <property type="entry name" value="Undecaprenyl diphosphate synthase"/>
    <property type="match status" value="1"/>
</dbReference>
<dbReference type="PANTHER" id="PTHR21528">
    <property type="entry name" value="DEHYDRODOLICHYL DIPHOSPHATE SYNTHASE COMPLEX SUBUNIT NUS1"/>
    <property type="match status" value="1"/>
</dbReference>
<evidence type="ECO:0000313" key="14">
    <source>
        <dbReference type="EMBL" id="TPX33280.1"/>
    </source>
</evidence>
<comment type="pathway">
    <text evidence="3">Protein modification; protein glycosylation.</text>
</comment>
<dbReference type="InterPro" id="IPR036424">
    <property type="entry name" value="UPP_synth-like_sf"/>
</dbReference>
<feature type="compositionally biased region" description="Polar residues" evidence="13">
    <location>
        <begin position="31"/>
        <end position="42"/>
    </location>
</feature>
<dbReference type="UniPathway" id="UPA00378"/>
<keyword evidence="11" id="KW-0472">Membrane</keyword>
<dbReference type="InterPro" id="IPR038887">
    <property type="entry name" value="Nus1/NgBR"/>
</dbReference>
<evidence type="ECO:0000256" key="12">
    <source>
        <dbReference type="ARBA" id="ARBA00047353"/>
    </source>
</evidence>
<comment type="catalytic activity">
    <reaction evidence="12">
        <text>n isopentenyl diphosphate + (2E,6E)-farnesyl diphosphate = a di-trans,poly-cis-polyprenyl diphosphate + n diphosphate</text>
        <dbReference type="Rhea" id="RHEA:53008"/>
        <dbReference type="Rhea" id="RHEA-COMP:19494"/>
        <dbReference type="ChEBI" id="CHEBI:33019"/>
        <dbReference type="ChEBI" id="CHEBI:128769"/>
        <dbReference type="ChEBI" id="CHEBI:136960"/>
        <dbReference type="ChEBI" id="CHEBI:175763"/>
        <dbReference type="EC" id="2.5.1.87"/>
    </reaction>
</comment>
<evidence type="ECO:0000256" key="6">
    <source>
        <dbReference type="ARBA" id="ARBA00022679"/>
    </source>
</evidence>
<dbReference type="EMBL" id="QEAM01000901">
    <property type="protein sequence ID" value="TPX33280.1"/>
    <property type="molecule type" value="Genomic_DNA"/>
</dbReference>
<evidence type="ECO:0000256" key="5">
    <source>
        <dbReference type="ARBA" id="ARBA00012596"/>
    </source>
</evidence>
<dbReference type="PANTHER" id="PTHR21528:SF0">
    <property type="entry name" value="DEHYDRODOLICHYL DIPHOSPHATE SYNTHASE COMPLEX SUBUNIT NUS1"/>
    <property type="match status" value="1"/>
</dbReference>
<gene>
    <name evidence="14" type="ORF">SeLEV6574_g08390</name>
</gene>
<dbReference type="InterPro" id="IPR015943">
    <property type="entry name" value="WD40/YVTN_repeat-like_dom_sf"/>
</dbReference>
<comment type="cofactor">
    <cofactor evidence="1">
        <name>Mg(2+)</name>
        <dbReference type="ChEBI" id="CHEBI:18420"/>
    </cofactor>
</comment>
<comment type="caution">
    <text evidence="14">The sequence shown here is derived from an EMBL/GenBank/DDBJ whole genome shotgun (WGS) entry which is preliminary data.</text>
</comment>
<feature type="region of interest" description="Disordered" evidence="13">
    <location>
        <begin position="13"/>
        <end position="45"/>
    </location>
</feature>
<reference evidence="14 15" key="1">
    <citation type="journal article" date="2019" name="Sci. Rep.">
        <title>Comparative genomics of chytrid fungi reveal insights into the obligate biotrophic and pathogenic lifestyle of Synchytrium endobioticum.</title>
        <authorList>
            <person name="van de Vossenberg B.T.L.H."/>
            <person name="Warris S."/>
            <person name="Nguyen H.D.T."/>
            <person name="van Gent-Pelzer M.P.E."/>
            <person name="Joly D.L."/>
            <person name="van de Geest H.C."/>
            <person name="Bonants P.J.M."/>
            <person name="Smith D.S."/>
            <person name="Levesque C.A."/>
            <person name="van der Lee T.A.J."/>
        </authorList>
    </citation>
    <scope>NUCLEOTIDE SEQUENCE [LARGE SCALE GENOMIC DNA]</scope>
    <source>
        <strain evidence="14 15">LEV6574</strain>
    </source>
</reference>
<evidence type="ECO:0000256" key="8">
    <source>
        <dbReference type="ARBA" id="ARBA00022824"/>
    </source>
</evidence>
<sequence>MIVEIDMDGHGLISKQPAHNGSNRVGAGGTNIRSSTARNSHTFRTRAPAAPLSTIASPKMIALTHQLPVIRIPVNSVRLYKSDPLTEPATDSGGFIKVSVSPTGDFAVVAGTDRILRVFDWSTGLVVSKDVGQSELVTSVKFSFFAAPSHMPTSYVYRKKGMGDATARARPAIQVCVSGNPVRHLSAQAEPRVKVNIISATDGRLAIVKAAQSLATAALTRTGNTSSHHACATGVEQCSCQQCRGPTHVTVDSLNAILTGNGLDEPNLVYVLTGMTDPLTLQGFPPWQIRLSEFWHVQGDGQLRYLDFIAGISRYACTRQRFGK</sequence>
<keyword evidence="10" id="KW-1133">Transmembrane helix</keyword>
<dbReference type="AlphaFoldDB" id="A0A507BV27"/>
<name>A0A507BV27_9FUNG</name>
<proteinExistence type="inferred from homology"/>
<dbReference type="Proteomes" id="UP000320475">
    <property type="component" value="Unassembled WGS sequence"/>
</dbReference>
<evidence type="ECO:0000256" key="11">
    <source>
        <dbReference type="ARBA" id="ARBA00023136"/>
    </source>
</evidence>
<comment type="similarity">
    <text evidence="4">Belongs to the UPP synthase family.</text>
</comment>
<organism evidence="14 15">
    <name type="scientific">Synchytrium endobioticum</name>
    <dbReference type="NCBI Taxonomy" id="286115"/>
    <lineage>
        <taxon>Eukaryota</taxon>
        <taxon>Fungi</taxon>
        <taxon>Fungi incertae sedis</taxon>
        <taxon>Chytridiomycota</taxon>
        <taxon>Chytridiomycota incertae sedis</taxon>
        <taxon>Chytridiomycetes</taxon>
        <taxon>Synchytriales</taxon>
        <taxon>Synchytriaceae</taxon>
        <taxon>Synchytrium</taxon>
    </lineage>
</organism>
<dbReference type="GO" id="GO:0005789">
    <property type="term" value="C:endoplasmic reticulum membrane"/>
    <property type="evidence" value="ECO:0007669"/>
    <property type="project" value="UniProtKB-SubCell"/>
</dbReference>
<evidence type="ECO:0000256" key="1">
    <source>
        <dbReference type="ARBA" id="ARBA00001946"/>
    </source>
</evidence>
<evidence type="ECO:0000256" key="9">
    <source>
        <dbReference type="ARBA" id="ARBA00022842"/>
    </source>
</evidence>
<dbReference type="VEuPathDB" id="FungiDB:SeMB42_g02571"/>
<keyword evidence="6" id="KW-0808">Transferase</keyword>
<evidence type="ECO:0000256" key="4">
    <source>
        <dbReference type="ARBA" id="ARBA00005432"/>
    </source>
</evidence>
<evidence type="ECO:0000256" key="7">
    <source>
        <dbReference type="ARBA" id="ARBA00022692"/>
    </source>
</evidence>
<dbReference type="SUPFAM" id="SSF50978">
    <property type="entry name" value="WD40 repeat-like"/>
    <property type="match status" value="1"/>
</dbReference>
<evidence type="ECO:0000313" key="15">
    <source>
        <dbReference type="Proteomes" id="UP000320475"/>
    </source>
</evidence>
<dbReference type="InterPro" id="IPR036322">
    <property type="entry name" value="WD40_repeat_dom_sf"/>
</dbReference>
<evidence type="ECO:0000256" key="3">
    <source>
        <dbReference type="ARBA" id="ARBA00004922"/>
    </source>
</evidence>
<evidence type="ECO:0000256" key="10">
    <source>
        <dbReference type="ARBA" id="ARBA00022989"/>
    </source>
</evidence>
<dbReference type="GO" id="GO:0045547">
    <property type="term" value="F:ditrans,polycis-polyprenyl diphosphate synthase [(2E,6E)-farnesyl diphosphate specific] activity"/>
    <property type="evidence" value="ECO:0007669"/>
    <property type="project" value="UniProtKB-EC"/>
</dbReference>
<evidence type="ECO:0000256" key="2">
    <source>
        <dbReference type="ARBA" id="ARBA00004586"/>
    </source>
</evidence>